<dbReference type="RefSeq" id="WP_345436723.1">
    <property type="nucleotide sequence ID" value="NZ_BAABHK010000012.1"/>
</dbReference>
<reference evidence="3" key="1">
    <citation type="journal article" date="2019" name="Int. J. Syst. Evol. Microbiol.">
        <title>The Global Catalogue of Microorganisms (GCM) 10K type strain sequencing project: providing services to taxonomists for standard genome sequencing and annotation.</title>
        <authorList>
            <consortium name="The Broad Institute Genomics Platform"/>
            <consortium name="The Broad Institute Genome Sequencing Center for Infectious Disease"/>
            <person name="Wu L."/>
            <person name="Ma J."/>
        </authorList>
    </citation>
    <scope>NUCLEOTIDE SEQUENCE [LARGE SCALE GENOMIC DNA]</scope>
    <source>
        <strain evidence="3">JCM 17939</strain>
    </source>
</reference>
<evidence type="ECO:0000313" key="3">
    <source>
        <dbReference type="Proteomes" id="UP001501442"/>
    </source>
</evidence>
<gene>
    <name evidence="2" type="ORF">GCM10023196_072420</name>
</gene>
<dbReference type="Gene3D" id="3.40.50.720">
    <property type="entry name" value="NAD(P)-binding Rossmann-like Domain"/>
    <property type="match status" value="1"/>
</dbReference>
<dbReference type="Pfam" id="PF13460">
    <property type="entry name" value="NAD_binding_10"/>
    <property type="match status" value="1"/>
</dbReference>
<organism evidence="2 3">
    <name type="scientific">Actinoallomurus vinaceus</name>
    <dbReference type="NCBI Taxonomy" id="1080074"/>
    <lineage>
        <taxon>Bacteria</taxon>
        <taxon>Bacillati</taxon>
        <taxon>Actinomycetota</taxon>
        <taxon>Actinomycetes</taxon>
        <taxon>Streptosporangiales</taxon>
        <taxon>Thermomonosporaceae</taxon>
        <taxon>Actinoallomurus</taxon>
    </lineage>
</organism>
<dbReference type="PANTHER" id="PTHR43162">
    <property type="match status" value="1"/>
</dbReference>
<dbReference type="InterPro" id="IPR036291">
    <property type="entry name" value="NAD(P)-bd_dom_sf"/>
</dbReference>
<keyword evidence="3" id="KW-1185">Reference proteome</keyword>
<dbReference type="PANTHER" id="PTHR43162:SF1">
    <property type="entry name" value="PRESTALK A DIFFERENTIATION PROTEIN A"/>
    <property type="match status" value="1"/>
</dbReference>
<evidence type="ECO:0000313" key="2">
    <source>
        <dbReference type="EMBL" id="GAA4633727.1"/>
    </source>
</evidence>
<proteinExistence type="predicted"/>
<dbReference type="InterPro" id="IPR051604">
    <property type="entry name" value="Ergot_Alk_Oxidoreductase"/>
</dbReference>
<evidence type="ECO:0000259" key="1">
    <source>
        <dbReference type="Pfam" id="PF13460"/>
    </source>
</evidence>
<sequence length="273" mass="29038">MTVLVTGSRGAVARHLIALLDERGLAVRAASSNPEGPDTIRCDLTDPSTFAAALKGVTSVFLYAEPSHIGAFAEEATGAGVEHIVLLSSSAVLAPNADESTVAKSHLDVERALTASSIRATPLRPGSFASNALAWSWSLRSGRPISLPFPGSHNDSIHEADVAEAALAVLTDPGLGGRPYTLTGPESITFAEQIDILSRVSGRPVPFRKVTREEWKEEMAEHIPAAFADSLLDWWASNDGTPVELTQAVRELTGHPARTFATWARDHADAFRA</sequence>
<dbReference type="SUPFAM" id="SSF51735">
    <property type="entry name" value="NAD(P)-binding Rossmann-fold domains"/>
    <property type="match status" value="1"/>
</dbReference>
<protein>
    <submittedName>
        <fullName evidence="2">NAD(P)H-binding protein</fullName>
    </submittedName>
</protein>
<feature type="domain" description="NAD(P)-binding" evidence="1">
    <location>
        <begin position="7"/>
        <end position="173"/>
    </location>
</feature>
<name>A0ABP8UMK6_9ACTN</name>
<dbReference type="Proteomes" id="UP001501442">
    <property type="component" value="Unassembled WGS sequence"/>
</dbReference>
<accession>A0ABP8UMK6</accession>
<comment type="caution">
    <text evidence="2">The sequence shown here is derived from an EMBL/GenBank/DDBJ whole genome shotgun (WGS) entry which is preliminary data.</text>
</comment>
<dbReference type="InterPro" id="IPR016040">
    <property type="entry name" value="NAD(P)-bd_dom"/>
</dbReference>
<dbReference type="EMBL" id="BAABHK010000012">
    <property type="protein sequence ID" value="GAA4633727.1"/>
    <property type="molecule type" value="Genomic_DNA"/>
</dbReference>